<protein>
    <submittedName>
        <fullName evidence="4">Uncharacterized protein</fullName>
    </submittedName>
</protein>
<dbReference type="InterPro" id="IPR052993">
    <property type="entry name" value="CFA-57"/>
</dbReference>
<dbReference type="AlphaFoldDB" id="A0A5E4Q3V3"/>
<dbReference type="InterPro" id="IPR015943">
    <property type="entry name" value="WD40/YVTN_repeat-like_dom_sf"/>
</dbReference>
<dbReference type="InterPro" id="IPR011047">
    <property type="entry name" value="Quinoprotein_ADH-like_sf"/>
</dbReference>
<dbReference type="Gene3D" id="2.130.10.10">
    <property type="entry name" value="YVTN repeat-like/Quinoprotein amine dehydrogenase"/>
    <property type="match status" value="2"/>
</dbReference>
<dbReference type="PROSITE" id="PS50294">
    <property type="entry name" value="WD_REPEATS_REGION"/>
    <property type="match status" value="1"/>
</dbReference>
<dbReference type="Pfam" id="PF00400">
    <property type="entry name" value="WD40"/>
    <property type="match status" value="1"/>
</dbReference>
<keyword evidence="5" id="KW-1185">Reference proteome</keyword>
<evidence type="ECO:0000256" key="3">
    <source>
        <dbReference type="SAM" id="MobiDB-lite"/>
    </source>
</evidence>
<reference evidence="4 5" key="1">
    <citation type="submission" date="2017-07" db="EMBL/GenBank/DDBJ databases">
        <authorList>
            <person name="Talla V."/>
            <person name="Backstrom N."/>
        </authorList>
    </citation>
    <scope>NUCLEOTIDE SEQUENCE [LARGE SCALE GENOMIC DNA]</scope>
</reference>
<evidence type="ECO:0000313" key="4">
    <source>
        <dbReference type="EMBL" id="VVC91979.1"/>
    </source>
</evidence>
<feature type="region of interest" description="Disordered" evidence="3">
    <location>
        <begin position="1128"/>
        <end position="1155"/>
    </location>
</feature>
<dbReference type="SMART" id="SM00320">
    <property type="entry name" value="WD40"/>
    <property type="match status" value="4"/>
</dbReference>
<dbReference type="EMBL" id="FZQP02001171">
    <property type="protein sequence ID" value="VVC91979.1"/>
    <property type="molecule type" value="Genomic_DNA"/>
</dbReference>
<proteinExistence type="predicted"/>
<evidence type="ECO:0000313" key="5">
    <source>
        <dbReference type="Proteomes" id="UP000324832"/>
    </source>
</evidence>
<feature type="coiled-coil region" evidence="2">
    <location>
        <begin position="636"/>
        <end position="670"/>
    </location>
</feature>
<sequence>MAINTPPNITARVFYGLRSDIQYNAHYLSESEVLYPAGGVIVIHNHLQKKQKFIRLQDKHKPIKSIVLAPNRRWLALNEIAEEGQKPIITIYDLTTYKRRKILTVPFENSTAREFACVQFSFDSKYLVAITGEPDWWLYYYNWDKGKVESHAKAQNPSEQGTVECVQCNPSDATLVVITGPYTFRIMNVSETVWRQWGWCKAENINITTSMWLTPDRILFGTDNGLIMLVENGELRHNCVFRAAEVVEMSLKKVDVEADEGDKASVSSAKQEASSEHVSTQNYPVTCFVNFSKEIAFTELGAAMHYGRINSLSLCAWKPIFMTAGEQDKSLRIWNYMTDDVELIKIYQEEVYCVSLHPSGLFAIVGFSDKLRFMVVLIDDFEVMREFPIRNCKCAKFSTNGHMFAAVNGQVIQVFSSVSFQNVFNLKGHNGRDLTLVSCGTEGAVYEWNMSSGQRVGEVILKTNQFSGCAINANGKTTFGVGSDGDIKEIGANTIRRSISLIGTSLDTIVLSRSDLMLFITGGEGGVVAVQLPLLDKAIFNEFHMHNKKVTAIALSYDDQTLVSVAEDASICIWRLTNAEGRAVALDKDFAYSKEILISKKDLQEKLNNIYLLSTRMSELETEHTYQLRQAEATQAEKLKEVHEGYCAAIEELKEKNEQMENEHTHEIGMIQQDIAKLRSGHERTLQALEADFNIRLISEYDRYQNLEDKTARMRKEYEQRLESLAESKRLALRELNDMFERKLEEKDTILLELQEQADMEKKEHETIKSSIEEDADREIIEIRTAYEVQLKEEKDANVRLKGETGLMKKKLISAQKDIDEFKHQVVQLKAEHKQFQKVISTLERDVTDLKKEISERDGTIQDKEKRIYELKRKKQELEKYKFVLNFKITELKNQIAPLEREIKEKKVRILELEVSLESLLKQKAFRELKICQLKEKFASAKKDFVTEAGRNLTMKNTLKKIKIDLHNMTANFQDPMKLKLNVKELFHKYVEDIDFVRSRIAEDEAIREFNRQRDHLEKQVASLKAQLSKSLDGSKSDIGKIMDENCTLLTEINRLRTELKSTRTRCFQMESILGLSARYIPPATARAKLKHVTEDREKLDENFKQKINHEEIIETLKEENERLLGKMRCLDDGNNGSEPGDQGDVSRVQLPSEP</sequence>
<name>A0A5E4Q3V3_9NEOP</name>
<evidence type="ECO:0000256" key="2">
    <source>
        <dbReference type="SAM" id="Coils"/>
    </source>
</evidence>
<dbReference type="InterPro" id="IPR001680">
    <property type="entry name" value="WD40_rpt"/>
</dbReference>
<dbReference type="Proteomes" id="UP000324832">
    <property type="component" value="Unassembled WGS sequence"/>
</dbReference>
<dbReference type="PANTHER" id="PTHR32215">
    <property type="entry name" value="CILIA- AND FLAGELLA-ASSOCIATED PROTEIN 57"/>
    <property type="match status" value="1"/>
</dbReference>
<keyword evidence="1" id="KW-0853">WD repeat</keyword>
<feature type="coiled-coil region" evidence="2">
    <location>
        <begin position="715"/>
        <end position="764"/>
    </location>
</feature>
<feature type="repeat" description="WD" evidence="1">
    <location>
        <begin position="543"/>
        <end position="584"/>
    </location>
</feature>
<dbReference type="SUPFAM" id="SSF50998">
    <property type="entry name" value="Quinoprotein alcohol dehydrogenase-like"/>
    <property type="match status" value="1"/>
</dbReference>
<dbReference type="Gene3D" id="1.10.287.1490">
    <property type="match status" value="1"/>
</dbReference>
<organism evidence="4 5">
    <name type="scientific">Leptidea sinapis</name>
    <dbReference type="NCBI Taxonomy" id="189913"/>
    <lineage>
        <taxon>Eukaryota</taxon>
        <taxon>Metazoa</taxon>
        <taxon>Ecdysozoa</taxon>
        <taxon>Arthropoda</taxon>
        <taxon>Hexapoda</taxon>
        <taxon>Insecta</taxon>
        <taxon>Pterygota</taxon>
        <taxon>Neoptera</taxon>
        <taxon>Endopterygota</taxon>
        <taxon>Lepidoptera</taxon>
        <taxon>Glossata</taxon>
        <taxon>Ditrysia</taxon>
        <taxon>Papilionoidea</taxon>
        <taxon>Pieridae</taxon>
        <taxon>Dismorphiinae</taxon>
        <taxon>Leptidea</taxon>
    </lineage>
</organism>
<gene>
    <name evidence="4" type="ORF">LSINAPIS_LOCUS4519</name>
</gene>
<dbReference type="PANTHER" id="PTHR32215:SF0">
    <property type="entry name" value="CILIA- AND FLAGELLA-ASSOCIATED PROTEIN 57"/>
    <property type="match status" value="1"/>
</dbReference>
<feature type="coiled-coil region" evidence="2">
    <location>
        <begin position="812"/>
        <end position="923"/>
    </location>
</feature>
<evidence type="ECO:0000256" key="1">
    <source>
        <dbReference type="PROSITE-ProRule" id="PRU00221"/>
    </source>
</evidence>
<accession>A0A5E4Q3V3</accession>
<dbReference type="PROSITE" id="PS50082">
    <property type="entry name" value="WD_REPEATS_2"/>
    <property type="match status" value="1"/>
</dbReference>
<keyword evidence="2" id="KW-0175">Coiled coil</keyword>